<dbReference type="GO" id="GO:0000272">
    <property type="term" value="P:polysaccharide catabolic process"/>
    <property type="evidence" value="ECO:0007669"/>
    <property type="project" value="UniProtKB-KW"/>
</dbReference>
<dbReference type="InterPro" id="IPR003961">
    <property type="entry name" value="FN3_dom"/>
</dbReference>
<dbReference type="SUPFAM" id="SSF49265">
    <property type="entry name" value="Fibronectin type III"/>
    <property type="match status" value="1"/>
</dbReference>
<keyword evidence="1" id="KW-0378">Hydrolase</keyword>
<dbReference type="InterPro" id="IPR036116">
    <property type="entry name" value="FN3_sf"/>
</dbReference>
<evidence type="ECO:0000256" key="3">
    <source>
        <dbReference type="SAM" id="SignalP"/>
    </source>
</evidence>
<dbReference type="GO" id="GO:0016798">
    <property type="term" value="F:hydrolase activity, acting on glycosyl bonds"/>
    <property type="evidence" value="ECO:0007669"/>
    <property type="project" value="UniProtKB-KW"/>
</dbReference>
<dbReference type="EMBL" id="CP016771">
    <property type="protein sequence ID" value="ASY12825.1"/>
    <property type="molecule type" value="Genomic_DNA"/>
</dbReference>
<dbReference type="Gene3D" id="3.40.390.10">
    <property type="entry name" value="Collagenase (Catalytic Domain)"/>
    <property type="match status" value="1"/>
</dbReference>
<sequence length="784" mass="84575">MRLKSFFTTVGLIATFLASPISTNSANSLQIKVAPANWGYIYASGNAAAIQSTPRPISANLEKKSNFVINFNSVPENVKIPIQAAVDVWSENFASTVPININVNWGRSTSYSVLASASAKRNFANFTGAPDKTLYYPSALANALAGKDLDPNAAEMEITISSNAPWYYGVDGNCPAKSYDLVSVILHEMAHGLGFISGTYYDEFSGFGRVDQPTPFDAYAQLPDGRRLADMPSPSLETGKAMTTNLVWSGEIATKANNGVKPKLYTPTVYEAGSSIAHLDEATFSKSGTNAVMTPNLDSGEIFHLPGSLLLAIFEDMRIKPPAGVAAGTPQPPQNVKALVGDKSAIIQFDPPVNFREAQVSNYEVKNIQSGEVLNVKEGPITITGLKNGSRYTFSVSATNSLGTSNTVNTNAVMPEASWKSTVIDSAADAKYLATATYAGKPVIAYSDSKNGDLKLATLTGSKWSIKTIDGNSSTLNKTTNDVSGYISICTSVSGKNNYLHIFYADLKDKDLRYALYDGKNWYYEIVDGDAPTIQDYKVFPRIRGGSDVSVSSACAVTASGVQVFYRDESQGILLGAVKNGNEWRYEIVDGDKDTEDRTTGDVAFHLKSVTVGKKIHLLFDSVRGFDLERNVTRGEIRYASRSSAFVEDWVYKTLDTPGEGVAVAGYDVAIFNSARGINLSWFTGSGVSFPNPNQIRYQTLPATKFTDVTASDYGVPNSPVAIDEKNIMFGCQLRLCSLEKTKRTALLISNGTVQEGAQSSWITLNKVRYAVAGVSGKLTLLKP</sequence>
<dbReference type="CDD" id="cd00063">
    <property type="entry name" value="FN3"/>
    <property type="match status" value="1"/>
</dbReference>
<dbReference type="PROSITE" id="PS50853">
    <property type="entry name" value="FN3"/>
    <property type="match status" value="1"/>
</dbReference>
<evidence type="ECO:0000313" key="5">
    <source>
        <dbReference type="EMBL" id="ASY12825.1"/>
    </source>
</evidence>
<evidence type="ECO:0000313" key="6">
    <source>
        <dbReference type="Proteomes" id="UP000217171"/>
    </source>
</evidence>
<dbReference type="Gene3D" id="2.60.40.10">
    <property type="entry name" value="Immunoglobulins"/>
    <property type="match status" value="1"/>
</dbReference>
<dbReference type="InterPro" id="IPR013783">
    <property type="entry name" value="Ig-like_fold"/>
</dbReference>
<dbReference type="Gene3D" id="2.120.10.70">
    <property type="entry name" value="Fucose-specific lectin"/>
    <property type="match status" value="1"/>
</dbReference>
<dbReference type="InterPro" id="IPR024079">
    <property type="entry name" value="MetalloPept_cat_dom_sf"/>
</dbReference>
<dbReference type="SMART" id="SM00060">
    <property type="entry name" value="FN3"/>
    <property type="match status" value="1"/>
</dbReference>
<feature type="domain" description="Fibronectin type-III" evidence="4">
    <location>
        <begin position="329"/>
        <end position="418"/>
    </location>
</feature>
<dbReference type="AlphaFoldDB" id="A0A249K7W7"/>
<keyword evidence="1" id="KW-0326">Glycosidase</keyword>
<dbReference type="OrthoDB" id="1253390at2"/>
<protein>
    <submittedName>
        <fullName evidence="5">Fibronectin domain-containing protein</fullName>
    </submittedName>
</protein>
<evidence type="ECO:0000256" key="2">
    <source>
        <dbReference type="ARBA" id="ARBA00023326"/>
    </source>
</evidence>
<organism evidence="5 6">
    <name type="scientific">Candidatus Nanopelagicus hibericus</name>
    <dbReference type="NCBI Taxonomy" id="1884915"/>
    <lineage>
        <taxon>Bacteria</taxon>
        <taxon>Bacillati</taxon>
        <taxon>Actinomycetota</taxon>
        <taxon>Actinomycetes</taxon>
        <taxon>Candidatus Nanopelagicales</taxon>
        <taxon>Candidatus Nanopelagicaceae</taxon>
        <taxon>Candidatus Nanopelagicus</taxon>
    </lineage>
</organism>
<dbReference type="Proteomes" id="UP000217171">
    <property type="component" value="Chromosome"/>
</dbReference>
<keyword evidence="2" id="KW-0119">Carbohydrate metabolism</keyword>
<gene>
    <name evidence="5" type="ORF">B1s21160_00320</name>
</gene>
<keyword evidence="2" id="KW-0624">Polysaccharide degradation</keyword>
<dbReference type="GO" id="GO:0008237">
    <property type="term" value="F:metallopeptidase activity"/>
    <property type="evidence" value="ECO:0007669"/>
    <property type="project" value="InterPro"/>
</dbReference>
<dbReference type="SUPFAM" id="SSF89372">
    <property type="entry name" value="Fucose-specific lectin"/>
    <property type="match status" value="1"/>
</dbReference>
<evidence type="ECO:0000256" key="1">
    <source>
        <dbReference type="ARBA" id="ARBA00023295"/>
    </source>
</evidence>
<keyword evidence="6" id="KW-1185">Reference proteome</keyword>
<accession>A0A249K7W7</accession>
<keyword evidence="3" id="KW-0732">Signal</keyword>
<evidence type="ECO:0000259" key="4">
    <source>
        <dbReference type="PROSITE" id="PS50853"/>
    </source>
</evidence>
<dbReference type="RefSeq" id="WP_095671935.1">
    <property type="nucleotide sequence ID" value="NZ_CP016771.1"/>
</dbReference>
<feature type="signal peptide" evidence="3">
    <location>
        <begin position="1"/>
        <end position="26"/>
    </location>
</feature>
<dbReference type="Pfam" id="PF00041">
    <property type="entry name" value="fn3"/>
    <property type="match status" value="1"/>
</dbReference>
<dbReference type="KEGG" id="nhi:B1s21160_00320"/>
<reference evidence="5 6" key="1">
    <citation type="submission" date="2016-07" db="EMBL/GenBank/DDBJ databases">
        <title>High microdiversification within the ubiquitous acI lineage of Actinobacteria.</title>
        <authorList>
            <person name="Neuenschwander S.M."/>
            <person name="Salcher M."/>
            <person name="Ghai R."/>
            <person name="Pernthaler J."/>
        </authorList>
    </citation>
    <scope>NUCLEOTIDE SEQUENCE [LARGE SCALE GENOMIC DNA]</scope>
    <source>
        <strain evidence="5">MMS-21-160</strain>
    </source>
</reference>
<proteinExistence type="predicted"/>
<feature type="chain" id="PRO_5012851859" evidence="3">
    <location>
        <begin position="27"/>
        <end position="784"/>
    </location>
</feature>
<name>A0A249K7W7_9ACTN</name>